<evidence type="ECO:0000256" key="2">
    <source>
        <dbReference type="ARBA" id="ARBA00007613"/>
    </source>
</evidence>
<name>A0A1H1XMG5_9GAMM</name>
<feature type="compositionally biased region" description="Polar residues" evidence="9">
    <location>
        <begin position="109"/>
        <end position="125"/>
    </location>
</feature>
<comment type="subcellular location">
    <subcellularLocation>
        <location evidence="1 8">Cell outer membrane</location>
        <topology evidence="1 8">Lipid-anchor</topology>
    </subcellularLocation>
</comment>
<dbReference type="STRING" id="797277.SAMN05216198_3667"/>
<keyword evidence="8" id="KW-0472">Membrane</keyword>
<dbReference type="EMBL" id="LT629748">
    <property type="protein sequence ID" value="SDT10414.1"/>
    <property type="molecule type" value="Genomic_DNA"/>
</dbReference>
<keyword evidence="4 8" id="KW-0812">Transmembrane</keyword>
<dbReference type="PANTHER" id="PTHR30203:SF32">
    <property type="entry name" value="CATION EFFLUX SYSTEM PROTEIN CUSC"/>
    <property type="match status" value="1"/>
</dbReference>
<keyword evidence="7 8" id="KW-0449">Lipoprotein</keyword>
<keyword evidence="6" id="KW-0998">Cell outer membrane</keyword>
<keyword evidence="11" id="KW-1185">Reference proteome</keyword>
<dbReference type="GO" id="GO:0015562">
    <property type="term" value="F:efflux transmembrane transporter activity"/>
    <property type="evidence" value="ECO:0007669"/>
    <property type="project" value="InterPro"/>
</dbReference>
<dbReference type="Gene3D" id="2.20.200.10">
    <property type="entry name" value="Outer membrane efflux proteins (OEP)"/>
    <property type="match status" value="1"/>
</dbReference>
<sequence>MKIRYLTLAVALGLSGCSLIPEYQQPASPVADGWPQGAAYAGAEPTAAGAMPLDRRTFFQNPQLQQLLDLALENNRDLRQAALNVESYRALYRIQRSELLPSIGVDGSGNRQRLPSDLSPSGESGINSQYSVGLGTSAWELDLFGRIRSLQGAALERYLATEEAQRSVQIALVSDVASAWLAWNTDHALLELTQATLDSYRESLEMVEASHAGGIASALDVRQARSLVEQARVQLALYTRQLAEDHNALQLLMGTSIPSELLLGTELDAPLLADLPAGLPADVLQQRPDIRAAEHQLRAANADIGAARAAFFPSISLTASAGTASADLDGLFDGGSGAWSFIPQINIPIFTAGRLRANLEYSEIQRDINVAQYEQSIQTAFREVSDGLAARGTFDEQLQAQNDLVVTTSEYYELAQQRYDEGVDNYLVVLDAQRELFASQQQQLAYRLQQLTSEVALYRALGGGWQSAEAPAPQTTNKET</sequence>
<dbReference type="Pfam" id="PF02321">
    <property type="entry name" value="OEP"/>
    <property type="match status" value="2"/>
</dbReference>
<dbReference type="InterPro" id="IPR003423">
    <property type="entry name" value="OMP_efflux"/>
</dbReference>
<evidence type="ECO:0000256" key="1">
    <source>
        <dbReference type="ARBA" id="ARBA00004459"/>
    </source>
</evidence>
<dbReference type="RefSeq" id="WP_090275707.1">
    <property type="nucleotide sequence ID" value="NZ_LT629748.1"/>
</dbReference>
<evidence type="ECO:0000256" key="9">
    <source>
        <dbReference type="SAM" id="MobiDB-lite"/>
    </source>
</evidence>
<dbReference type="NCBIfam" id="TIGR01845">
    <property type="entry name" value="outer_NodT"/>
    <property type="match status" value="1"/>
</dbReference>
<dbReference type="Proteomes" id="UP000243426">
    <property type="component" value="Chromosome I"/>
</dbReference>
<dbReference type="SUPFAM" id="SSF56954">
    <property type="entry name" value="Outer membrane efflux proteins (OEP)"/>
    <property type="match status" value="1"/>
</dbReference>
<evidence type="ECO:0000256" key="5">
    <source>
        <dbReference type="ARBA" id="ARBA00023139"/>
    </source>
</evidence>
<comment type="similarity">
    <text evidence="2 8">Belongs to the outer membrane factor (OMF) (TC 1.B.17) family.</text>
</comment>
<dbReference type="PANTHER" id="PTHR30203">
    <property type="entry name" value="OUTER MEMBRANE CATION EFFLUX PROTEIN"/>
    <property type="match status" value="1"/>
</dbReference>
<dbReference type="PROSITE" id="PS51257">
    <property type="entry name" value="PROKAR_LIPOPROTEIN"/>
    <property type="match status" value="1"/>
</dbReference>
<keyword evidence="5 8" id="KW-0564">Palmitate</keyword>
<evidence type="ECO:0000256" key="7">
    <source>
        <dbReference type="ARBA" id="ARBA00023288"/>
    </source>
</evidence>
<evidence type="ECO:0000256" key="6">
    <source>
        <dbReference type="ARBA" id="ARBA00023237"/>
    </source>
</evidence>
<proteinExistence type="inferred from homology"/>
<dbReference type="Gene3D" id="1.20.1600.10">
    <property type="entry name" value="Outer membrane efflux proteins (OEP)"/>
    <property type="match status" value="1"/>
</dbReference>
<organism evidence="10 11">
    <name type="scientific">Halopseudomonas litoralis</name>
    <dbReference type="NCBI Taxonomy" id="797277"/>
    <lineage>
        <taxon>Bacteria</taxon>
        <taxon>Pseudomonadati</taxon>
        <taxon>Pseudomonadota</taxon>
        <taxon>Gammaproteobacteria</taxon>
        <taxon>Pseudomonadales</taxon>
        <taxon>Pseudomonadaceae</taxon>
        <taxon>Halopseudomonas</taxon>
    </lineage>
</organism>
<feature type="region of interest" description="Disordered" evidence="9">
    <location>
        <begin position="105"/>
        <end position="125"/>
    </location>
</feature>
<gene>
    <name evidence="10" type="ORF">SAMN05216198_3667</name>
</gene>
<evidence type="ECO:0000256" key="4">
    <source>
        <dbReference type="ARBA" id="ARBA00022692"/>
    </source>
</evidence>
<accession>A0A1H1XMG5</accession>
<evidence type="ECO:0000256" key="8">
    <source>
        <dbReference type="RuleBase" id="RU362097"/>
    </source>
</evidence>
<dbReference type="OrthoDB" id="9770517at2"/>
<reference evidence="11" key="1">
    <citation type="submission" date="2016-10" db="EMBL/GenBank/DDBJ databases">
        <authorList>
            <person name="Varghese N."/>
            <person name="Submissions S."/>
        </authorList>
    </citation>
    <scope>NUCLEOTIDE SEQUENCE [LARGE SCALE GENOMIC DNA]</scope>
    <source>
        <strain evidence="11">2SM5</strain>
    </source>
</reference>
<evidence type="ECO:0000256" key="3">
    <source>
        <dbReference type="ARBA" id="ARBA00022452"/>
    </source>
</evidence>
<evidence type="ECO:0000313" key="10">
    <source>
        <dbReference type="EMBL" id="SDT10414.1"/>
    </source>
</evidence>
<keyword evidence="3 8" id="KW-1134">Transmembrane beta strand</keyword>
<dbReference type="GO" id="GO:0009279">
    <property type="term" value="C:cell outer membrane"/>
    <property type="evidence" value="ECO:0007669"/>
    <property type="project" value="UniProtKB-SubCell"/>
</dbReference>
<evidence type="ECO:0000313" key="11">
    <source>
        <dbReference type="Proteomes" id="UP000243426"/>
    </source>
</evidence>
<dbReference type="AlphaFoldDB" id="A0A1H1XMG5"/>
<protein>
    <submittedName>
        <fullName evidence="10">Outer membrane protein, multidrug efflux system</fullName>
    </submittedName>
</protein>
<dbReference type="InterPro" id="IPR010131">
    <property type="entry name" value="MdtP/NodT-like"/>
</dbReference>